<sequence>MIHNRMGGKEMRSAFMGVELEHQLDALGEERKNKKQRQTTFWAFPFVLLSLLVFPHAVILSTFKFQISPVTNPTKEFYSADWFTFVIVGMPSRIDLIILRARDS</sequence>
<keyword evidence="2" id="KW-0808">Transferase</keyword>
<dbReference type="EMBL" id="GGEC01083514">
    <property type="protein sequence ID" value="MBX63998.1"/>
    <property type="molecule type" value="Transcribed_RNA"/>
</dbReference>
<keyword evidence="2" id="KW-0418">Kinase</keyword>
<protein>
    <submittedName>
        <fullName evidence="2">Putative serine/threonine-protein kinase At1g09600 isoform X2</fullName>
    </submittedName>
</protein>
<proteinExistence type="predicted"/>
<reference evidence="2" key="1">
    <citation type="submission" date="2018-02" db="EMBL/GenBank/DDBJ databases">
        <title>Rhizophora mucronata_Transcriptome.</title>
        <authorList>
            <person name="Meera S.P."/>
            <person name="Sreeshan A."/>
            <person name="Augustine A."/>
        </authorList>
    </citation>
    <scope>NUCLEOTIDE SEQUENCE</scope>
    <source>
        <tissue evidence="2">Leaf</tissue>
    </source>
</reference>
<organism evidence="2">
    <name type="scientific">Rhizophora mucronata</name>
    <name type="common">Asiatic mangrove</name>
    <dbReference type="NCBI Taxonomy" id="61149"/>
    <lineage>
        <taxon>Eukaryota</taxon>
        <taxon>Viridiplantae</taxon>
        <taxon>Streptophyta</taxon>
        <taxon>Embryophyta</taxon>
        <taxon>Tracheophyta</taxon>
        <taxon>Spermatophyta</taxon>
        <taxon>Magnoliopsida</taxon>
        <taxon>eudicotyledons</taxon>
        <taxon>Gunneridae</taxon>
        <taxon>Pentapetalae</taxon>
        <taxon>rosids</taxon>
        <taxon>fabids</taxon>
        <taxon>Malpighiales</taxon>
        <taxon>Rhizophoraceae</taxon>
        <taxon>Rhizophora</taxon>
    </lineage>
</organism>
<accession>A0A2P2QAH3</accession>
<keyword evidence="1" id="KW-1133">Transmembrane helix</keyword>
<feature type="transmembrane region" description="Helical" evidence="1">
    <location>
        <begin position="41"/>
        <end position="62"/>
    </location>
</feature>
<dbReference type="AlphaFoldDB" id="A0A2P2QAH3"/>
<keyword evidence="1" id="KW-0472">Membrane</keyword>
<feature type="transmembrane region" description="Helical" evidence="1">
    <location>
        <begin position="82"/>
        <end position="99"/>
    </location>
</feature>
<evidence type="ECO:0000256" key="1">
    <source>
        <dbReference type="SAM" id="Phobius"/>
    </source>
</evidence>
<evidence type="ECO:0000313" key="2">
    <source>
        <dbReference type="EMBL" id="MBX63998.1"/>
    </source>
</evidence>
<keyword evidence="1" id="KW-0812">Transmembrane</keyword>
<dbReference type="GO" id="GO:0016301">
    <property type="term" value="F:kinase activity"/>
    <property type="evidence" value="ECO:0007669"/>
    <property type="project" value="UniProtKB-KW"/>
</dbReference>
<name>A0A2P2QAH3_RHIMU</name>